<evidence type="ECO:0000256" key="2">
    <source>
        <dbReference type="ARBA" id="ARBA00022801"/>
    </source>
</evidence>
<feature type="domain" description="Choloylglycine hydrolase/NAAA C-terminal" evidence="5">
    <location>
        <begin position="440"/>
        <end position="628"/>
    </location>
</feature>
<dbReference type="PANTHER" id="PTHR35527:SF2">
    <property type="entry name" value="HYDROLASE"/>
    <property type="match status" value="1"/>
</dbReference>
<dbReference type="Proteomes" id="UP000193944">
    <property type="component" value="Unassembled WGS sequence"/>
</dbReference>
<dbReference type="EMBL" id="MCFG01000007">
    <property type="protein sequence ID" value="ORX87563.1"/>
    <property type="molecule type" value="Genomic_DNA"/>
</dbReference>
<feature type="region of interest" description="Disordered" evidence="3">
    <location>
        <begin position="721"/>
        <end position="747"/>
    </location>
</feature>
<feature type="domain" description="Choloylglycine hydrolase/NAAA C-terminal" evidence="5">
    <location>
        <begin position="104"/>
        <end position="310"/>
    </location>
</feature>
<comment type="similarity">
    <text evidence="1">Belongs to the peptidase C59 family.</text>
</comment>
<sequence>MYLKNLQIVFVFITFALLTLSSPIKNGEKISNDDSIEFIQFNENKKLITEGLSIVELKGYENFIYFLSSNDNEMINYALNITKNEIIPDIDIQLDGKSSSAFIVQNKEGNGYYFGKNYDLNKSNNLIVINHPKYFFSSISTVNTDFIIHYSTEDLSDDTLKISSSFAPLDGMNEKGVSISVNVVPNIPIDSDSKYETIDQNIINKSNISIVLYTRIVLDFAATADEAIQLLKAFNIHSTHGVNVNYIIADASGKSYVAEFIHNKLVVTESKVATNFYITEGEYHKFGSGLDKYDTINEMMSKTPNMSMEEVKNTLMATKDEETQYSVVYDLLNREAIYYIKGDYEHGFKVKLNFTPDVEEQNPLDDKDFDIIEVNPTSDIQELDNGTLFTEFHGDDGLNEIIKFGGFKTDGELLKHLYDSLEEKNNNHLNITVNYSGMACSAFSVANENGDGYFFGRNFDWHPESKILVVVDYPNNNDYASISTIEINTIDVLFEIASNDERIRNIYEVYKSGNQISKKLLEKIYLLYPFDGMNEKGVSVSINKVPGYWSVDHNVEGKLDINTGLATRLILNKASTTDEAVELLRNSNMHLSVNLNIHFTISDANGKTVVVEYSEDDIFITESKVVTNYYLTDDSLKQYNYDIFFGDRRYETLLNRITRKPNQNLKDIRNTLRSAEQMYTKWSIAFDQMKKEATYFISRNFDVGYRFKLLTDNKYQEEVETETLYSSSEEEDIDDADTSDITVVDEE</sequence>
<feature type="compositionally biased region" description="Acidic residues" evidence="3">
    <location>
        <begin position="728"/>
        <end position="747"/>
    </location>
</feature>
<dbReference type="SUPFAM" id="SSF56235">
    <property type="entry name" value="N-terminal nucleophile aminohydrolases (Ntn hydrolases)"/>
    <property type="match status" value="2"/>
</dbReference>
<dbReference type="PANTHER" id="PTHR35527">
    <property type="entry name" value="CHOLOYLGLYCINE HYDROLASE"/>
    <property type="match status" value="1"/>
</dbReference>
<proteinExistence type="inferred from homology"/>
<dbReference type="Gene3D" id="3.60.60.10">
    <property type="entry name" value="Penicillin V Acylase, Chain A"/>
    <property type="match status" value="2"/>
</dbReference>
<evidence type="ECO:0000259" key="5">
    <source>
        <dbReference type="Pfam" id="PF02275"/>
    </source>
</evidence>
<accession>A0A1Y1XP93</accession>
<gene>
    <name evidence="6" type="ORF">BCR32DRAFT_274354</name>
</gene>
<dbReference type="Pfam" id="PF02275">
    <property type="entry name" value="CBAH"/>
    <property type="match status" value="2"/>
</dbReference>
<protein>
    <submittedName>
        <fullName evidence="6">N-terminal nucleophile aminohydrolase</fullName>
    </submittedName>
</protein>
<evidence type="ECO:0000256" key="4">
    <source>
        <dbReference type="SAM" id="SignalP"/>
    </source>
</evidence>
<dbReference type="InterPro" id="IPR052193">
    <property type="entry name" value="Peptidase_C59"/>
</dbReference>
<keyword evidence="2 6" id="KW-0378">Hydrolase</keyword>
<evidence type="ECO:0000313" key="6">
    <source>
        <dbReference type="EMBL" id="ORX87563.1"/>
    </source>
</evidence>
<keyword evidence="7" id="KW-1185">Reference proteome</keyword>
<dbReference type="InterPro" id="IPR029132">
    <property type="entry name" value="CBAH/NAAA_C"/>
</dbReference>
<dbReference type="GO" id="GO:0016787">
    <property type="term" value="F:hydrolase activity"/>
    <property type="evidence" value="ECO:0007669"/>
    <property type="project" value="UniProtKB-KW"/>
</dbReference>
<dbReference type="InterPro" id="IPR029055">
    <property type="entry name" value="Ntn_hydrolases_N"/>
</dbReference>
<feature type="chain" id="PRO_5010990990" evidence="4">
    <location>
        <begin position="22"/>
        <end position="747"/>
    </location>
</feature>
<reference evidence="6 7" key="1">
    <citation type="submission" date="2016-08" db="EMBL/GenBank/DDBJ databases">
        <title>A Parts List for Fungal Cellulosomes Revealed by Comparative Genomics.</title>
        <authorList>
            <consortium name="DOE Joint Genome Institute"/>
            <person name="Haitjema C.H."/>
            <person name="Gilmore S.P."/>
            <person name="Henske J.K."/>
            <person name="Solomon K.V."/>
            <person name="De Groot R."/>
            <person name="Kuo A."/>
            <person name="Mondo S.J."/>
            <person name="Salamov A.A."/>
            <person name="Labutti K."/>
            <person name="Zhao Z."/>
            <person name="Chiniquy J."/>
            <person name="Barry K."/>
            <person name="Brewer H.M."/>
            <person name="Purvine S.O."/>
            <person name="Wright A.T."/>
            <person name="Boxma B."/>
            <person name="Van Alen T."/>
            <person name="Hackstein J.H."/>
            <person name="Baker S.E."/>
            <person name="Grigoriev I.V."/>
            <person name="O'Malley M.A."/>
        </authorList>
    </citation>
    <scope>NUCLEOTIDE SEQUENCE [LARGE SCALE GENOMIC DNA]</scope>
    <source>
        <strain evidence="6 7">S4</strain>
    </source>
</reference>
<evidence type="ECO:0000256" key="3">
    <source>
        <dbReference type="SAM" id="MobiDB-lite"/>
    </source>
</evidence>
<reference evidence="6 7" key="2">
    <citation type="submission" date="2016-08" db="EMBL/GenBank/DDBJ databases">
        <title>Pervasive Adenine N6-methylation of Active Genes in Fungi.</title>
        <authorList>
            <consortium name="DOE Joint Genome Institute"/>
            <person name="Mondo S.J."/>
            <person name="Dannebaum R.O."/>
            <person name="Kuo R.C."/>
            <person name="Labutti K."/>
            <person name="Haridas S."/>
            <person name="Kuo A."/>
            <person name="Salamov A."/>
            <person name="Ahrendt S.R."/>
            <person name="Lipzen A."/>
            <person name="Sullivan W."/>
            <person name="Andreopoulos W.B."/>
            <person name="Clum A."/>
            <person name="Lindquist E."/>
            <person name="Daum C."/>
            <person name="Ramamoorthy G.K."/>
            <person name="Gryganskyi A."/>
            <person name="Culley D."/>
            <person name="Magnuson J.K."/>
            <person name="James T.Y."/>
            <person name="O'Malley M.A."/>
            <person name="Stajich J.E."/>
            <person name="Spatafora J.W."/>
            <person name="Visel A."/>
            <person name="Grigoriev I.V."/>
        </authorList>
    </citation>
    <scope>NUCLEOTIDE SEQUENCE [LARGE SCALE GENOMIC DNA]</scope>
    <source>
        <strain evidence="6 7">S4</strain>
    </source>
</reference>
<evidence type="ECO:0000313" key="7">
    <source>
        <dbReference type="Proteomes" id="UP000193944"/>
    </source>
</evidence>
<evidence type="ECO:0000256" key="1">
    <source>
        <dbReference type="ARBA" id="ARBA00006625"/>
    </source>
</evidence>
<organism evidence="6 7">
    <name type="scientific">Anaeromyces robustus</name>
    <dbReference type="NCBI Taxonomy" id="1754192"/>
    <lineage>
        <taxon>Eukaryota</taxon>
        <taxon>Fungi</taxon>
        <taxon>Fungi incertae sedis</taxon>
        <taxon>Chytridiomycota</taxon>
        <taxon>Chytridiomycota incertae sedis</taxon>
        <taxon>Neocallimastigomycetes</taxon>
        <taxon>Neocallimastigales</taxon>
        <taxon>Neocallimastigaceae</taxon>
        <taxon>Anaeromyces</taxon>
    </lineage>
</organism>
<feature type="signal peptide" evidence="4">
    <location>
        <begin position="1"/>
        <end position="21"/>
    </location>
</feature>
<dbReference type="AlphaFoldDB" id="A0A1Y1XP93"/>
<name>A0A1Y1XP93_9FUNG</name>
<keyword evidence="4" id="KW-0732">Signal</keyword>
<comment type="caution">
    <text evidence="6">The sequence shown here is derived from an EMBL/GenBank/DDBJ whole genome shotgun (WGS) entry which is preliminary data.</text>
</comment>